<organism evidence="4">
    <name type="scientific">Eucalyptus grandis</name>
    <name type="common">Flooded gum</name>
    <dbReference type="NCBI Taxonomy" id="71139"/>
    <lineage>
        <taxon>Eukaryota</taxon>
        <taxon>Viridiplantae</taxon>
        <taxon>Streptophyta</taxon>
        <taxon>Embryophyta</taxon>
        <taxon>Tracheophyta</taxon>
        <taxon>Spermatophyta</taxon>
        <taxon>Magnoliopsida</taxon>
        <taxon>eudicotyledons</taxon>
        <taxon>Gunneridae</taxon>
        <taxon>Pentapetalae</taxon>
        <taxon>rosids</taxon>
        <taxon>malvids</taxon>
        <taxon>Myrtales</taxon>
        <taxon>Myrtaceae</taxon>
        <taxon>Myrtoideae</taxon>
        <taxon>Eucalypteae</taxon>
        <taxon>Eucalyptus</taxon>
    </lineage>
</organism>
<dbReference type="OrthoDB" id="5835829at2759"/>
<dbReference type="KEGG" id="egr:104432677"/>
<dbReference type="PANTHER" id="PTHR11926:SF1494">
    <property type="entry name" value="FLAVONOL 3-O-GLUCOSYLTRANSFERASE UGT76E12-RELATED"/>
    <property type="match status" value="1"/>
</dbReference>
<dbReference type="InParanoid" id="A0A059D4U8"/>
<dbReference type="Gramene" id="KCW85489">
    <property type="protein sequence ID" value="KCW85489"/>
    <property type="gene ID" value="EUGRSUZ_B02291"/>
</dbReference>
<gene>
    <name evidence="4" type="ORF">EUGRSUZ_B02291</name>
</gene>
<name>A0A059D4U8_EUCGR</name>
<dbReference type="EMBL" id="KK198754">
    <property type="protein sequence ID" value="KCW85489.1"/>
    <property type="molecule type" value="Genomic_DNA"/>
</dbReference>
<dbReference type="GO" id="GO:0005737">
    <property type="term" value="C:cytoplasm"/>
    <property type="evidence" value="ECO:0000318"/>
    <property type="project" value="GO_Central"/>
</dbReference>
<dbReference type="OMA" id="PSEWTES"/>
<dbReference type="eggNOG" id="KOG1192">
    <property type="taxonomic scope" value="Eukaryota"/>
</dbReference>
<reference evidence="4" key="1">
    <citation type="submission" date="2013-07" db="EMBL/GenBank/DDBJ databases">
        <title>The genome of Eucalyptus grandis.</title>
        <authorList>
            <person name="Schmutz J."/>
            <person name="Hayes R."/>
            <person name="Myburg A."/>
            <person name="Tuskan G."/>
            <person name="Grattapaglia D."/>
            <person name="Rokhsar D.S."/>
        </authorList>
    </citation>
    <scope>NUCLEOTIDE SEQUENCE</scope>
    <source>
        <tissue evidence="4">Leaf extractions</tissue>
    </source>
</reference>
<comment type="similarity">
    <text evidence="1">Belongs to the UDP-glycosyltransferase family.</text>
</comment>
<accession>A0A059D4U8</accession>
<dbReference type="PANTHER" id="PTHR11926">
    <property type="entry name" value="GLUCOSYL/GLUCURONOSYL TRANSFERASES"/>
    <property type="match status" value="1"/>
</dbReference>
<keyword evidence="2" id="KW-0328">Glycosyltransferase</keyword>
<dbReference type="InterPro" id="IPR002213">
    <property type="entry name" value="UDP_glucos_trans"/>
</dbReference>
<dbReference type="FunCoup" id="A0A059D4U8">
    <property type="interactions" value="350"/>
</dbReference>
<dbReference type="Gene3D" id="3.40.50.2000">
    <property type="entry name" value="Glycogen Phosphorylase B"/>
    <property type="match status" value="2"/>
</dbReference>
<dbReference type="Pfam" id="PF00201">
    <property type="entry name" value="UDPGT"/>
    <property type="match status" value="1"/>
</dbReference>
<evidence type="ECO:0000256" key="2">
    <source>
        <dbReference type="ARBA" id="ARBA00022676"/>
    </source>
</evidence>
<evidence type="ECO:0000256" key="3">
    <source>
        <dbReference type="ARBA" id="ARBA00022679"/>
    </source>
</evidence>
<keyword evidence="3" id="KW-0808">Transferase</keyword>
<dbReference type="CDD" id="cd03784">
    <property type="entry name" value="GT1_Gtf-like"/>
    <property type="match status" value="1"/>
</dbReference>
<sequence>MANAGDRRQHHLVLVPCPYQGHLNPMLQLGAALQSTGSFSVTVAHTEFHFPNQSSPPHFDFLPLPDGLSDADTSSRDFVSQILKLNVNCKASFHESLARLRERTDRQDEIACIIYDGLMYFAEEVARELKIPCIVFRTCSAANTSTYNQYNRLQEEGFIPLQDSKALELVPGLHPLRFKDFPLYKFEGSEKLLPLLARSNQVGSSVAYLLNTIECLEESPLMKLRQEYPVPFFAIGPLHKIAPPLSSSLIEEDESCIAWLNKQVKKSTLYVSLGSVASIDEKELVEMAWGLANCKQPFLWVVRPGLVRGSDAIDRLPNGLAEIVGERGHVIKWAPQQKVLAHESVGAFWSHCGWNSSLESISEGIPMICTPCFGDQRVNARYLSHVWKVGLLLEDMERGEIERAIKKLMAGEEGEITRQRMTDLKREVMHSIKEGGSSYNSLHELVKYINSL</sequence>
<dbReference type="FunFam" id="3.40.50.2000:FF:000040">
    <property type="entry name" value="UDP-glycosyltransferase 76C1"/>
    <property type="match status" value="1"/>
</dbReference>
<evidence type="ECO:0008006" key="5">
    <source>
        <dbReference type="Google" id="ProtNLM"/>
    </source>
</evidence>
<protein>
    <recommendedName>
        <fullName evidence="5">Glycosyltransferase</fullName>
    </recommendedName>
</protein>
<dbReference type="AlphaFoldDB" id="A0A059D4U8"/>
<dbReference type="SUPFAM" id="SSF53756">
    <property type="entry name" value="UDP-Glycosyltransferase/glycogen phosphorylase"/>
    <property type="match status" value="1"/>
</dbReference>
<evidence type="ECO:0000256" key="1">
    <source>
        <dbReference type="ARBA" id="ARBA00009995"/>
    </source>
</evidence>
<evidence type="ECO:0000313" key="4">
    <source>
        <dbReference type="EMBL" id="KCW85489.1"/>
    </source>
</evidence>
<dbReference type="GO" id="GO:0080044">
    <property type="term" value="F:quercetin 7-O-glucosyltransferase activity"/>
    <property type="evidence" value="ECO:0000318"/>
    <property type="project" value="GO_Central"/>
</dbReference>
<proteinExistence type="inferred from homology"/>
<dbReference type="GO" id="GO:0080043">
    <property type="term" value="F:quercetin 3-O-glucosyltransferase activity"/>
    <property type="evidence" value="ECO:0000318"/>
    <property type="project" value="GO_Central"/>
</dbReference>
<dbReference type="FunFam" id="3.40.50.2000:FF:000120">
    <property type="entry name" value="UDP-glycosyltransferase 76C1"/>
    <property type="match status" value="1"/>
</dbReference>